<sequence length="181" mass="20268">MEKIEIVHKPSLGYRIKKAIVAVALIAFGTTFEKVSKKDKVLIEELKDWKEGLVFSLGVLPAGPAITMRKEKGAVKYLGRGYKENPSLKLLFKNMDSAFLAFTGQMGNHTAFAQHRVLVHGSLVDGVMANRGMGIVQSFLLPGIVLKMIFKRPPKMTFRQLLIKANVYMMVGVWIVLNMFK</sequence>
<evidence type="ECO:0000313" key="3">
    <source>
        <dbReference type="Proteomes" id="UP000809273"/>
    </source>
</evidence>
<keyword evidence="1" id="KW-0812">Transmembrane</keyword>
<proteinExistence type="predicted"/>
<feature type="transmembrane region" description="Helical" evidence="1">
    <location>
        <begin position="161"/>
        <end position="180"/>
    </location>
</feature>
<gene>
    <name evidence="2" type="ORF">JW984_12325</name>
</gene>
<protein>
    <submittedName>
        <fullName evidence="2">Uncharacterized protein</fullName>
    </submittedName>
</protein>
<evidence type="ECO:0000313" key="2">
    <source>
        <dbReference type="EMBL" id="MBN1573973.1"/>
    </source>
</evidence>
<dbReference type="AlphaFoldDB" id="A0A9D8KGZ0"/>
<reference evidence="2" key="1">
    <citation type="journal article" date="2021" name="Environ. Microbiol.">
        <title>Genomic characterization of three novel Desulfobacterota classes expand the metabolic and phylogenetic diversity of the phylum.</title>
        <authorList>
            <person name="Murphy C.L."/>
            <person name="Biggerstaff J."/>
            <person name="Eichhorn A."/>
            <person name="Ewing E."/>
            <person name="Shahan R."/>
            <person name="Soriano D."/>
            <person name="Stewart S."/>
            <person name="VanMol K."/>
            <person name="Walker R."/>
            <person name="Walters P."/>
            <person name="Elshahed M.S."/>
            <person name="Youssef N.H."/>
        </authorList>
    </citation>
    <scope>NUCLEOTIDE SEQUENCE</scope>
    <source>
        <strain evidence="2">Zod_Metabat.24</strain>
    </source>
</reference>
<accession>A0A9D8KGZ0</accession>
<evidence type="ECO:0000256" key="1">
    <source>
        <dbReference type="SAM" id="Phobius"/>
    </source>
</evidence>
<keyword evidence="1" id="KW-1133">Transmembrane helix</keyword>
<dbReference type="Proteomes" id="UP000809273">
    <property type="component" value="Unassembled WGS sequence"/>
</dbReference>
<organism evidence="2 3">
    <name type="scientific">Candidatus Zymogenus saltonus</name>
    <dbReference type="NCBI Taxonomy" id="2844893"/>
    <lineage>
        <taxon>Bacteria</taxon>
        <taxon>Deltaproteobacteria</taxon>
        <taxon>Candidatus Zymogenia</taxon>
        <taxon>Candidatus Zymogeniales</taxon>
        <taxon>Candidatus Zymogenaceae</taxon>
        <taxon>Candidatus Zymogenus</taxon>
    </lineage>
</organism>
<comment type="caution">
    <text evidence="2">The sequence shown here is derived from an EMBL/GenBank/DDBJ whole genome shotgun (WGS) entry which is preliminary data.</text>
</comment>
<reference evidence="2" key="2">
    <citation type="submission" date="2021-01" db="EMBL/GenBank/DDBJ databases">
        <authorList>
            <person name="Hahn C.R."/>
            <person name="Youssef N.H."/>
            <person name="Elshahed M."/>
        </authorList>
    </citation>
    <scope>NUCLEOTIDE SEQUENCE</scope>
    <source>
        <strain evidence="2">Zod_Metabat.24</strain>
    </source>
</reference>
<name>A0A9D8KGZ0_9DELT</name>
<keyword evidence="1" id="KW-0472">Membrane</keyword>
<dbReference type="EMBL" id="JAFGIX010000060">
    <property type="protein sequence ID" value="MBN1573973.1"/>
    <property type="molecule type" value="Genomic_DNA"/>
</dbReference>